<accession>A0ABU9Q901</accession>
<dbReference type="RefSeq" id="WP_233471615.1">
    <property type="nucleotide sequence ID" value="NZ_CAJHCS010000001.1"/>
</dbReference>
<feature type="transmembrane region" description="Helical" evidence="1">
    <location>
        <begin position="54"/>
        <end position="73"/>
    </location>
</feature>
<comment type="caution">
    <text evidence="2">The sequence shown here is derived from an EMBL/GenBank/DDBJ whole genome shotgun (WGS) entry which is preliminary data.</text>
</comment>
<organism evidence="2 3">
    <name type="scientific">Paraburkholderia sabiae</name>
    <dbReference type="NCBI Taxonomy" id="273251"/>
    <lineage>
        <taxon>Bacteria</taxon>
        <taxon>Pseudomonadati</taxon>
        <taxon>Pseudomonadota</taxon>
        <taxon>Betaproteobacteria</taxon>
        <taxon>Burkholderiales</taxon>
        <taxon>Burkholderiaceae</taxon>
        <taxon>Paraburkholderia</taxon>
    </lineage>
</organism>
<dbReference type="EMBL" id="JAZHGC010000006">
    <property type="protein sequence ID" value="MEM5285890.1"/>
    <property type="molecule type" value="Genomic_DNA"/>
</dbReference>
<sequence>MSDGRTPSLRLYETLNPSPLLFNGLSVFPSVKYDLVAAEMRGHHRVRRGRKMNLSIKAAFVIAIAVVPALAFAQSSGPLTRGQVRAQLVQLENAGYNPLGNCSGNCPGSLRHAEAVIAQREASANAAYGPAANGSEQSGK</sequence>
<keyword evidence="1" id="KW-1133">Transmembrane helix</keyword>
<reference evidence="2 3" key="1">
    <citation type="submission" date="2024-01" db="EMBL/GenBank/DDBJ databases">
        <title>The diversity of rhizobia nodulating Mimosa spp. in eleven states of Brazil covering several biomes is determined by host plant, location, and edaphic factors.</title>
        <authorList>
            <person name="Rouws L."/>
            <person name="Barauna A."/>
            <person name="Beukes C."/>
            <person name="De Faria S.M."/>
            <person name="Gross E."/>
            <person name="Dos Reis Junior F.B."/>
            <person name="Simon M."/>
            <person name="Maluk M."/>
            <person name="Odee D.W."/>
            <person name="Kenicer G."/>
            <person name="Young J.P.W."/>
            <person name="Reis V.M."/>
            <person name="Zilli J."/>
            <person name="James E.K."/>
        </authorList>
    </citation>
    <scope>NUCLEOTIDE SEQUENCE [LARGE SCALE GENOMIC DNA]</scope>
    <source>
        <strain evidence="2 3">JPY77</strain>
    </source>
</reference>
<evidence type="ECO:0000313" key="2">
    <source>
        <dbReference type="EMBL" id="MEM5285890.1"/>
    </source>
</evidence>
<keyword evidence="3" id="KW-1185">Reference proteome</keyword>
<dbReference type="Proteomes" id="UP001494588">
    <property type="component" value="Unassembled WGS sequence"/>
</dbReference>
<evidence type="ECO:0000256" key="1">
    <source>
        <dbReference type="SAM" id="Phobius"/>
    </source>
</evidence>
<keyword evidence="1" id="KW-0812">Transmembrane</keyword>
<gene>
    <name evidence="2" type="ORF">V4C55_09220</name>
</gene>
<dbReference type="Pfam" id="PF13663">
    <property type="entry name" value="DUF4148"/>
    <property type="match status" value="1"/>
</dbReference>
<protein>
    <submittedName>
        <fullName evidence="2">DUF4148 domain-containing protein</fullName>
    </submittedName>
</protein>
<keyword evidence="1" id="KW-0472">Membrane</keyword>
<proteinExistence type="predicted"/>
<evidence type="ECO:0000313" key="3">
    <source>
        <dbReference type="Proteomes" id="UP001494588"/>
    </source>
</evidence>
<name>A0ABU9Q901_9BURK</name>
<dbReference type="InterPro" id="IPR025421">
    <property type="entry name" value="DUF4148"/>
</dbReference>